<dbReference type="InterPro" id="IPR010752">
    <property type="entry name" value="DUF1329"/>
</dbReference>
<reference evidence="2 3" key="1">
    <citation type="submission" date="2017-03" db="EMBL/GenBank/DDBJ databases">
        <title>Complete genome sequence of the novel DNRA strain Pseudomonas sp. S-6-2 isolated from Chinese polluted river sediment. Journal of Biotechnology.</title>
        <authorList>
            <person name="Li J."/>
            <person name="Xiang F."/>
            <person name="Wang L."/>
            <person name="Xi L."/>
            <person name="Liu J."/>
        </authorList>
    </citation>
    <scope>NUCLEOTIDE SEQUENCE [LARGE SCALE GENOMIC DNA]</scope>
    <source>
        <strain evidence="2 3">S-6-2</strain>
    </source>
</reference>
<keyword evidence="3" id="KW-1185">Reference proteome</keyword>
<dbReference type="KEGG" id="ppha:BVH74_15040"/>
<evidence type="ECO:0000313" key="3">
    <source>
        <dbReference type="Proteomes" id="UP000243488"/>
    </source>
</evidence>
<protein>
    <submittedName>
        <fullName evidence="2">Outer membrane lipoprotein-sorting protein</fullName>
    </submittedName>
</protein>
<dbReference type="AlphaFoldDB" id="A0A1V0B870"/>
<gene>
    <name evidence="2" type="ORF">BVH74_15040</name>
</gene>
<keyword evidence="1" id="KW-0732">Signal</keyword>
<organism evidence="2 3">
    <name type="scientific">Halopseudomonas phragmitis</name>
    <dbReference type="NCBI Taxonomy" id="1931241"/>
    <lineage>
        <taxon>Bacteria</taxon>
        <taxon>Pseudomonadati</taxon>
        <taxon>Pseudomonadota</taxon>
        <taxon>Gammaproteobacteria</taxon>
        <taxon>Pseudomonadales</taxon>
        <taxon>Pseudomonadaceae</taxon>
        <taxon>Halopseudomonas</taxon>
    </lineage>
</organism>
<evidence type="ECO:0000256" key="1">
    <source>
        <dbReference type="SAM" id="SignalP"/>
    </source>
</evidence>
<dbReference type="Proteomes" id="UP000243488">
    <property type="component" value="Chromosome"/>
</dbReference>
<dbReference type="EMBL" id="CP020100">
    <property type="protein sequence ID" value="AQZ95984.1"/>
    <property type="molecule type" value="Genomic_DNA"/>
</dbReference>
<feature type="signal peptide" evidence="1">
    <location>
        <begin position="1"/>
        <end position="20"/>
    </location>
</feature>
<dbReference type="CDD" id="cd16329">
    <property type="entry name" value="LolA_like"/>
    <property type="match status" value="1"/>
</dbReference>
<dbReference type="STRING" id="1931241.BVH74_15040"/>
<proteinExistence type="predicted"/>
<sequence length="446" mass="50400">MIKQFGIIMLAAAVAGQAQAKVDPLQAERLGRDLTPLGAERAGNAAGTIPEWTGGVTPPAHYRPGMHHPDPYASDAELYRVNASNLAQYANQLPEGLSDLLQRHPDYYMRVYPTRRSASNPQRIYDATKRNAVNAELIANGNGITGAAAGIPFPIPQSGIEVIWNHILHYKGDQNHFITNQAVVINGRSNLIRRDRQIYYVYGREGMTPDQLDNTLLYYKYVVTAPARLSGTALVVQDPLDQVLSTRRAWRYSPDNRRVRRLPSLAYDSIQPDTSGLATADVVDTYNGAPDRYEWSLLGKREMLVPYNSYAVHQKGIPYDRIVQERTLNPELLRYELHRVWVIDATLRPGMSHVYQQRRFYVDEDSWQILAVDLRDRSGELVGLQESHPINYYDVPMVGSTVETLYHLKTGNYFVDGLNNNEPMYDFNAQLSPHEFSAQALRRSGN</sequence>
<name>A0A1V0B870_9GAMM</name>
<keyword evidence="2" id="KW-0449">Lipoprotein</keyword>
<dbReference type="Gene3D" id="2.50.20.10">
    <property type="entry name" value="Lipoprotein localisation LolA/LolB/LppX"/>
    <property type="match status" value="1"/>
</dbReference>
<accession>A0A1V0B870</accession>
<dbReference type="Pfam" id="PF07044">
    <property type="entry name" value="DUF1329"/>
    <property type="match status" value="1"/>
</dbReference>
<evidence type="ECO:0000313" key="2">
    <source>
        <dbReference type="EMBL" id="AQZ95984.1"/>
    </source>
</evidence>
<dbReference type="RefSeq" id="WP_080050877.1">
    <property type="nucleotide sequence ID" value="NZ_CP020100.1"/>
</dbReference>
<feature type="chain" id="PRO_5012098088" evidence="1">
    <location>
        <begin position="21"/>
        <end position="446"/>
    </location>
</feature>